<reference evidence="1 2" key="1">
    <citation type="journal article" date="2016" name="Nat. Commun.">
        <title>Thousands of microbial genomes shed light on interconnected biogeochemical processes in an aquifer system.</title>
        <authorList>
            <person name="Anantharaman K."/>
            <person name="Brown C.T."/>
            <person name="Hug L.A."/>
            <person name="Sharon I."/>
            <person name="Castelle C.J."/>
            <person name="Probst A.J."/>
            <person name="Thomas B.C."/>
            <person name="Singh A."/>
            <person name="Wilkins M.J."/>
            <person name="Karaoz U."/>
            <person name="Brodie E.L."/>
            <person name="Williams K.H."/>
            <person name="Hubbard S.S."/>
            <person name="Banfield J.F."/>
        </authorList>
    </citation>
    <scope>NUCLEOTIDE SEQUENCE [LARGE SCALE GENOMIC DNA]</scope>
</reference>
<evidence type="ECO:0000313" key="2">
    <source>
        <dbReference type="Proteomes" id="UP000177080"/>
    </source>
</evidence>
<dbReference type="AlphaFoldDB" id="A0A1F4ZBH3"/>
<gene>
    <name evidence="1" type="ORF">A2989_00445</name>
</gene>
<dbReference type="Proteomes" id="UP000177080">
    <property type="component" value="Unassembled WGS sequence"/>
</dbReference>
<comment type="caution">
    <text evidence="1">The sequence shown here is derived from an EMBL/GenBank/DDBJ whole genome shotgun (WGS) entry which is preliminary data.</text>
</comment>
<evidence type="ECO:0000313" key="1">
    <source>
        <dbReference type="EMBL" id="OGD03286.1"/>
    </source>
</evidence>
<accession>A0A1F4ZBH3</accession>
<sequence>MPLTTNPQEVQFFLAAAKGGLNAAKVASEAGDLKEGLDALQRVAQAVTALETSVITNSPNLRQLEKDRLLELHTQNQPAKDGLTMGLTSAEAEERDTLMDKVLYGEPIQPQAVVKRRLRKIRRPNTP</sequence>
<dbReference type="STRING" id="1797259.A2989_00445"/>
<dbReference type="EMBL" id="MEXN01000007">
    <property type="protein sequence ID" value="OGD03286.1"/>
    <property type="molecule type" value="Genomic_DNA"/>
</dbReference>
<proteinExistence type="predicted"/>
<protein>
    <submittedName>
        <fullName evidence="1">Uncharacterized protein</fullName>
    </submittedName>
</protein>
<organism evidence="1 2">
    <name type="scientific">Candidatus Amesbacteria bacterium RIFCSPLOWO2_01_FULL_48_25</name>
    <dbReference type="NCBI Taxonomy" id="1797259"/>
    <lineage>
        <taxon>Bacteria</taxon>
        <taxon>Candidatus Amesiibacteriota</taxon>
    </lineage>
</organism>
<name>A0A1F4ZBH3_9BACT</name>